<dbReference type="Pfam" id="PF00561">
    <property type="entry name" value="Abhydrolase_1"/>
    <property type="match status" value="1"/>
</dbReference>
<dbReference type="GO" id="GO:0004806">
    <property type="term" value="F:triacylglycerol lipase activity"/>
    <property type="evidence" value="ECO:0007669"/>
    <property type="project" value="TreeGrafter"/>
</dbReference>
<proteinExistence type="predicted"/>
<dbReference type="Gene3D" id="3.40.50.1820">
    <property type="entry name" value="alpha/beta hydrolase"/>
    <property type="match status" value="1"/>
</dbReference>
<dbReference type="InterPro" id="IPR029058">
    <property type="entry name" value="AB_hydrolase_fold"/>
</dbReference>
<accession>A0A0R1VLR4</accession>
<dbReference type="AlphaFoldDB" id="A0A0R1VLR4"/>
<dbReference type="SUPFAM" id="SSF53474">
    <property type="entry name" value="alpha/beta-Hydrolases"/>
    <property type="match status" value="1"/>
</dbReference>
<dbReference type="InterPro" id="IPR000073">
    <property type="entry name" value="AB_hydrolase_1"/>
</dbReference>
<gene>
    <name evidence="2" type="ORF">FC60_GL001578</name>
</gene>
<dbReference type="PANTHER" id="PTHR43433">
    <property type="entry name" value="HYDROLASE, ALPHA/BETA FOLD FAMILY PROTEIN"/>
    <property type="match status" value="1"/>
</dbReference>
<feature type="domain" description="AB hydrolase-1" evidence="1">
    <location>
        <begin position="30"/>
        <end position="254"/>
    </location>
</feature>
<dbReference type="InterPro" id="IPR050471">
    <property type="entry name" value="AB_hydrolase"/>
</dbReference>
<dbReference type="EMBL" id="AZFN01000007">
    <property type="protein sequence ID" value="KRM02716.1"/>
    <property type="molecule type" value="Genomic_DNA"/>
</dbReference>
<dbReference type="PANTHER" id="PTHR43433:SF5">
    <property type="entry name" value="AB HYDROLASE-1 DOMAIN-CONTAINING PROTEIN"/>
    <property type="match status" value="1"/>
</dbReference>
<dbReference type="PRINTS" id="PR00111">
    <property type="entry name" value="ABHYDROLASE"/>
</dbReference>
<organism evidence="2 3">
    <name type="scientific">Limosilactobacillus gastricus DSM 16045</name>
    <dbReference type="NCBI Taxonomy" id="1423749"/>
    <lineage>
        <taxon>Bacteria</taxon>
        <taxon>Bacillati</taxon>
        <taxon>Bacillota</taxon>
        <taxon>Bacilli</taxon>
        <taxon>Lactobacillales</taxon>
        <taxon>Lactobacillaceae</taxon>
        <taxon>Limosilactobacillus</taxon>
    </lineage>
</organism>
<sequence>MPDMYSAKNLKMSVNHHQISYIQFGKGSKVLVLIPGLSTQRIEGKAYSMSWLYREFAKDYKVLMFDRRDDVNPGYSIRQMAEEIAQALDQLKIKSVDVIGVSQGGMIAQCLEITHPELVHKMVIAVTMSRPTKTCKQTIGNWISLAKNGDTHTLVKDSLFKSYSRQYIKHHKCMLNLLSYFSRVKDLNRFIILAQSILEFNISDQLTMIKCPTLVIGGRQDKVLGIEGTLQIIDQIHAQSYIYDNYGHALYLEAKDFNHRIRRFLNER</sequence>
<comment type="caution">
    <text evidence="2">The sequence shown here is derived from an EMBL/GenBank/DDBJ whole genome shotgun (WGS) entry which is preliminary data.</text>
</comment>
<protein>
    <recommendedName>
        <fullName evidence="1">AB hydrolase-1 domain-containing protein</fullName>
    </recommendedName>
</protein>
<name>A0A0R1VLR4_9LACO</name>
<dbReference type="Proteomes" id="UP000051739">
    <property type="component" value="Unassembled WGS sequence"/>
</dbReference>
<dbReference type="GO" id="GO:0046503">
    <property type="term" value="P:glycerolipid catabolic process"/>
    <property type="evidence" value="ECO:0007669"/>
    <property type="project" value="TreeGrafter"/>
</dbReference>
<evidence type="ECO:0000259" key="1">
    <source>
        <dbReference type="Pfam" id="PF00561"/>
    </source>
</evidence>
<evidence type="ECO:0000313" key="3">
    <source>
        <dbReference type="Proteomes" id="UP000051739"/>
    </source>
</evidence>
<dbReference type="PATRIC" id="fig|1423749.3.peg.1636"/>
<reference evidence="2 3" key="1">
    <citation type="journal article" date="2015" name="Genome Announc.">
        <title>Expanding the biotechnology potential of lactobacilli through comparative genomics of 213 strains and associated genera.</title>
        <authorList>
            <person name="Sun Z."/>
            <person name="Harris H.M."/>
            <person name="McCann A."/>
            <person name="Guo C."/>
            <person name="Argimon S."/>
            <person name="Zhang W."/>
            <person name="Yang X."/>
            <person name="Jeffery I.B."/>
            <person name="Cooney J.C."/>
            <person name="Kagawa T.F."/>
            <person name="Liu W."/>
            <person name="Song Y."/>
            <person name="Salvetti E."/>
            <person name="Wrobel A."/>
            <person name="Rasinkangas P."/>
            <person name="Parkhill J."/>
            <person name="Rea M.C."/>
            <person name="O'Sullivan O."/>
            <person name="Ritari J."/>
            <person name="Douillard F.P."/>
            <person name="Paul Ross R."/>
            <person name="Yang R."/>
            <person name="Briner A.E."/>
            <person name="Felis G.E."/>
            <person name="de Vos W.M."/>
            <person name="Barrangou R."/>
            <person name="Klaenhammer T.R."/>
            <person name="Caufield P.W."/>
            <person name="Cui Y."/>
            <person name="Zhang H."/>
            <person name="O'Toole P.W."/>
        </authorList>
    </citation>
    <scope>NUCLEOTIDE SEQUENCE [LARGE SCALE GENOMIC DNA]</scope>
    <source>
        <strain evidence="2 3">DSM 16045</strain>
    </source>
</reference>
<keyword evidence="3" id="KW-1185">Reference proteome</keyword>
<evidence type="ECO:0000313" key="2">
    <source>
        <dbReference type="EMBL" id="KRM02716.1"/>
    </source>
</evidence>